<gene>
    <name evidence="1" type="ORF">F2Q69_00021318</name>
</gene>
<name>A0A8S9QDA7_BRACR</name>
<reference evidence="1" key="1">
    <citation type="submission" date="2019-12" db="EMBL/GenBank/DDBJ databases">
        <title>Genome sequencing and annotation of Brassica cretica.</title>
        <authorList>
            <person name="Studholme D.J."/>
            <person name="Sarris P."/>
        </authorList>
    </citation>
    <scope>NUCLEOTIDE SEQUENCE</scope>
    <source>
        <strain evidence="1">PFS-109/04</strain>
        <tissue evidence="1">Leaf</tissue>
    </source>
</reference>
<dbReference type="EMBL" id="QGKX02001290">
    <property type="protein sequence ID" value="KAF3538871.1"/>
    <property type="molecule type" value="Genomic_DNA"/>
</dbReference>
<evidence type="ECO:0000313" key="2">
    <source>
        <dbReference type="Proteomes" id="UP000712600"/>
    </source>
</evidence>
<dbReference type="Proteomes" id="UP000712600">
    <property type="component" value="Unassembled WGS sequence"/>
</dbReference>
<dbReference type="AlphaFoldDB" id="A0A8S9QDA7"/>
<proteinExistence type="predicted"/>
<accession>A0A8S9QDA7</accession>
<sequence length="65" mass="7244">MDPISAEQLVGFRKMTQEEIKALFIEALTPALQVLPKVDDPRKFSFPRSIAGVEFKEALCYSGSV</sequence>
<comment type="caution">
    <text evidence="1">The sequence shown here is derived from an EMBL/GenBank/DDBJ whole genome shotgun (WGS) entry which is preliminary data.</text>
</comment>
<organism evidence="1 2">
    <name type="scientific">Brassica cretica</name>
    <name type="common">Mustard</name>
    <dbReference type="NCBI Taxonomy" id="69181"/>
    <lineage>
        <taxon>Eukaryota</taxon>
        <taxon>Viridiplantae</taxon>
        <taxon>Streptophyta</taxon>
        <taxon>Embryophyta</taxon>
        <taxon>Tracheophyta</taxon>
        <taxon>Spermatophyta</taxon>
        <taxon>Magnoliopsida</taxon>
        <taxon>eudicotyledons</taxon>
        <taxon>Gunneridae</taxon>
        <taxon>Pentapetalae</taxon>
        <taxon>rosids</taxon>
        <taxon>malvids</taxon>
        <taxon>Brassicales</taxon>
        <taxon>Brassicaceae</taxon>
        <taxon>Brassiceae</taxon>
        <taxon>Brassica</taxon>
    </lineage>
</organism>
<protein>
    <submittedName>
        <fullName evidence="1">Uncharacterized protein</fullName>
    </submittedName>
</protein>
<evidence type="ECO:0000313" key="1">
    <source>
        <dbReference type="EMBL" id="KAF3538871.1"/>
    </source>
</evidence>